<evidence type="ECO:0000256" key="3">
    <source>
        <dbReference type="PROSITE-ProRule" id="PRU00339"/>
    </source>
</evidence>
<feature type="repeat" description="TPR" evidence="3">
    <location>
        <begin position="185"/>
        <end position="218"/>
    </location>
</feature>
<keyword evidence="1" id="KW-0677">Repeat</keyword>
<dbReference type="InterPro" id="IPR019734">
    <property type="entry name" value="TPR_rpt"/>
</dbReference>
<dbReference type="InterPro" id="IPR051012">
    <property type="entry name" value="CellSynth/LPSAsmb/PSIAsmb"/>
</dbReference>
<proteinExistence type="predicted"/>
<dbReference type="SUPFAM" id="SSF48452">
    <property type="entry name" value="TPR-like"/>
    <property type="match status" value="1"/>
</dbReference>
<dbReference type="AlphaFoldDB" id="A0A7X9FTZ2"/>
<dbReference type="EMBL" id="JAAZON010000632">
    <property type="protein sequence ID" value="NMC64249.1"/>
    <property type="molecule type" value="Genomic_DNA"/>
</dbReference>
<dbReference type="Pfam" id="PF13174">
    <property type="entry name" value="TPR_6"/>
    <property type="match status" value="1"/>
</dbReference>
<evidence type="ECO:0000256" key="2">
    <source>
        <dbReference type="ARBA" id="ARBA00022803"/>
    </source>
</evidence>
<evidence type="ECO:0008006" key="6">
    <source>
        <dbReference type="Google" id="ProtNLM"/>
    </source>
</evidence>
<evidence type="ECO:0000313" key="4">
    <source>
        <dbReference type="EMBL" id="NMC64249.1"/>
    </source>
</evidence>
<evidence type="ECO:0000313" key="5">
    <source>
        <dbReference type="Proteomes" id="UP000524246"/>
    </source>
</evidence>
<sequence length="300" mass="33538">MKNWYALPVISWINADRSFEGRCFQEAADLYLKGFSRNKRHPAATVISLKLAYCQCKLGQHREAIKTFRRSLELNNKSRETYIRLARLELWLCQAEHAYKTLKQAVSIIGPDAESAALLLIAALDSNAPQRDISEAYVIVRRFVGVGSETPLVSLAVARYDFANGLKNKAKSAIMALCEKKNAPLEAFITMGEILLGEGNISAAKLYLREALALNPQHPKTQTLLAESYLTESPGRSPEYALQLASNACRSSFWENLHSMQVLAEAYYQCGKRTDAVLVANKVRSVGLEKLRREKLSTQP</sequence>
<dbReference type="PROSITE" id="PS50005">
    <property type="entry name" value="TPR"/>
    <property type="match status" value="1"/>
</dbReference>
<dbReference type="Gene3D" id="1.25.40.10">
    <property type="entry name" value="Tetratricopeptide repeat domain"/>
    <property type="match status" value="2"/>
</dbReference>
<dbReference type="InterPro" id="IPR011990">
    <property type="entry name" value="TPR-like_helical_dom_sf"/>
</dbReference>
<keyword evidence="2 3" id="KW-0802">TPR repeat</keyword>
<accession>A0A7X9FTZ2</accession>
<evidence type="ECO:0000256" key="1">
    <source>
        <dbReference type="ARBA" id="ARBA00022737"/>
    </source>
</evidence>
<reference evidence="4 5" key="1">
    <citation type="journal article" date="2020" name="Biotechnol. Biofuels">
        <title>New insights from the biogas microbiome by comprehensive genome-resolved metagenomics of nearly 1600 species originating from multiple anaerobic digesters.</title>
        <authorList>
            <person name="Campanaro S."/>
            <person name="Treu L."/>
            <person name="Rodriguez-R L.M."/>
            <person name="Kovalovszki A."/>
            <person name="Ziels R.M."/>
            <person name="Maus I."/>
            <person name="Zhu X."/>
            <person name="Kougias P.G."/>
            <person name="Basile A."/>
            <person name="Luo G."/>
            <person name="Schluter A."/>
            <person name="Konstantinidis K.T."/>
            <person name="Angelidaki I."/>
        </authorList>
    </citation>
    <scope>NUCLEOTIDE SEQUENCE [LARGE SCALE GENOMIC DNA]</scope>
    <source>
        <strain evidence="4">AS27yjCOA_65</strain>
    </source>
</reference>
<dbReference type="Proteomes" id="UP000524246">
    <property type="component" value="Unassembled WGS sequence"/>
</dbReference>
<dbReference type="Pfam" id="PF13181">
    <property type="entry name" value="TPR_8"/>
    <property type="match status" value="1"/>
</dbReference>
<protein>
    <recommendedName>
        <fullName evidence="6">Tetratricopeptide repeat protein</fullName>
    </recommendedName>
</protein>
<dbReference type="PANTHER" id="PTHR45586">
    <property type="entry name" value="TPR REPEAT-CONTAINING PROTEIN PA4667"/>
    <property type="match status" value="1"/>
</dbReference>
<gene>
    <name evidence="4" type="ORF">GYA55_13885</name>
</gene>
<organism evidence="4 5">
    <name type="scientific">SAR324 cluster bacterium</name>
    <dbReference type="NCBI Taxonomy" id="2024889"/>
    <lineage>
        <taxon>Bacteria</taxon>
        <taxon>Deltaproteobacteria</taxon>
        <taxon>SAR324 cluster</taxon>
    </lineage>
</organism>
<dbReference type="PANTHER" id="PTHR45586:SF1">
    <property type="entry name" value="LIPOPOLYSACCHARIDE ASSEMBLY PROTEIN B"/>
    <property type="match status" value="1"/>
</dbReference>
<name>A0A7X9FTZ2_9DELT</name>
<comment type="caution">
    <text evidence="4">The sequence shown here is derived from an EMBL/GenBank/DDBJ whole genome shotgun (WGS) entry which is preliminary data.</text>
</comment>
<dbReference type="SMART" id="SM00028">
    <property type="entry name" value="TPR"/>
    <property type="match status" value="3"/>
</dbReference>